<dbReference type="Gene3D" id="3.10.450.50">
    <property type="match status" value="1"/>
</dbReference>
<dbReference type="CDD" id="cd00531">
    <property type="entry name" value="NTF2_like"/>
    <property type="match status" value="1"/>
</dbReference>
<feature type="domain" description="SnoaL-like" evidence="1">
    <location>
        <begin position="9"/>
        <end position="135"/>
    </location>
</feature>
<accession>A0ABU8S828</accession>
<proteinExistence type="predicted"/>
<comment type="caution">
    <text evidence="2">The sequence shown here is derived from an EMBL/GenBank/DDBJ whole genome shotgun (WGS) entry which is preliminary data.</text>
</comment>
<evidence type="ECO:0000259" key="1">
    <source>
        <dbReference type="Pfam" id="PF13577"/>
    </source>
</evidence>
<dbReference type="EMBL" id="JBBHJY010000003">
    <property type="protein sequence ID" value="MEJ6009985.1"/>
    <property type="molecule type" value="Genomic_DNA"/>
</dbReference>
<dbReference type="Pfam" id="PF13577">
    <property type="entry name" value="SnoaL_4"/>
    <property type="match status" value="1"/>
</dbReference>
<reference evidence="2 3" key="1">
    <citation type="submission" date="2024-03" db="EMBL/GenBank/DDBJ databases">
        <authorList>
            <person name="Jo J.-H."/>
        </authorList>
    </citation>
    <scope>NUCLEOTIDE SEQUENCE [LARGE SCALE GENOMIC DNA]</scope>
    <source>
        <strain evidence="2 3">AS3R-12</strain>
    </source>
</reference>
<protein>
    <submittedName>
        <fullName evidence="2">Nuclear transport factor 2 family protein</fullName>
    </submittedName>
</protein>
<dbReference type="SUPFAM" id="SSF54427">
    <property type="entry name" value="NTF2-like"/>
    <property type="match status" value="1"/>
</dbReference>
<gene>
    <name evidence="2" type="ORF">WG900_08630</name>
</gene>
<sequence length="177" mass="20249">MNSETALARLVAKDEIRDLVLLYSRAIDRKDIDLLRDLYTEDATDSHGDSFDGSQKDYCDFIERSFPYMNYSGHHACNHLIQVDAEAGTACGEVYALAYHLIPDGQGGQLEDLMAVRYIDNYRRCNDGRWRFAKRVVTYDMKIRRPLAGPAVEWSEPNLDPSYGELAMQLFQRGVRS</sequence>
<evidence type="ECO:0000313" key="3">
    <source>
        <dbReference type="Proteomes" id="UP001379235"/>
    </source>
</evidence>
<keyword evidence="3" id="KW-1185">Reference proteome</keyword>
<organism evidence="2 3">
    <name type="scientific">Novosphingobium aquae</name>
    <dbReference type="NCBI Taxonomy" id="3133435"/>
    <lineage>
        <taxon>Bacteria</taxon>
        <taxon>Pseudomonadati</taxon>
        <taxon>Pseudomonadota</taxon>
        <taxon>Alphaproteobacteria</taxon>
        <taxon>Sphingomonadales</taxon>
        <taxon>Sphingomonadaceae</taxon>
        <taxon>Novosphingobium</taxon>
    </lineage>
</organism>
<dbReference type="InterPro" id="IPR037401">
    <property type="entry name" value="SnoaL-like"/>
</dbReference>
<evidence type="ECO:0000313" key="2">
    <source>
        <dbReference type="EMBL" id="MEJ6009985.1"/>
    </source>
</evidence>
<dbReference type="RefSeq" id="WP_339966331.1">
    <property type="nucleotide sequence ID" value="NZ_JBBHJY010000003.1"/>
</dbReference>
<name>A0ABU8S828_9SPHN</name>
<dbReference type="InterPro" id="IPR032710">
    <property type="entry name" value="NTF2-like_dom_sf"/>
</dbReference>
<dbReference type="Proteomes" id="UP001379235">
    <property type="component" value="Unassembled WGS sequence"/>
</dbReference>